<evidence type="ECO:0000313" key="2">
    <source>
        <dbReference type="Proteomes" id="UP000504634"/>
    </source>
</evidence>
<sequence>MSSTRDKTSEYETSMRTKRELFFGDLEEAGTSSSSTSVEAASRIFGPSPTLGNPVAPKVGARFAENIPTMLAQPNMQMPALNDEKIAHAISNVTIYGDERDNIVTKWNYLQALWGVGKLFYSSCAPPVEIIQANPDNMGLVALNFNERLAVIAQRQQELVQTLYILIGNKPQYTVSVDTMRELENEGCQMIIYVEMTDGKRLLSTTLAHFLTQTTLEAHLRNLGIVKVFELTQPDETQVKNYLESGQNKLRGHKRILTPKINFHDLKRRLQFLKREHEDQAHQVDNFSSDLENVQAKLDEVVTKLLNQKGDSIGVARTEDAGSPN</sequence>
<feature type="coiled-coil region" evidence="1">
    <location>
        <begin position="263"/>
        <end position="304"/>
    </location>
</feature>
<dbReference type="RefSeq" id="XP_030386573.1">
    <property type="nucleotide sequence ID" value="XM_030530713.1"/>
</dbReference>
<name>A0A6J2UGN5_DROLE</name>
<accession>A0A6J2UGN5</accession>
<reference evidence="3" key="1">
    <citation type="submission" date="2025-08" db="UniProtKB">
        <authorList>
            <consortium name="RefSeq"/>
        </authorList>
    </citation>
    <scope>IDENTIFICATION</scope>
    <source>
        <strain evidence="3">11010-0011.00</strain>
        <tissue evidence="3">Whole body</tissue>
    </source>
</reference>
<evidence type="ECO:0000256" key="1">
    <source>
        <dbReference type="SAM" id="Coils"/>
    </source>
</evidence>
<dbReference type="AlphaFoldDB" id="A0A6J2UGN5"/>
<gene>
    <name evidence="3" type="primary">LOC115633301</name>
</gene>
<keyword evidence="2" id="KW-1185">Reference proteome</keyword>
<keyword evidence="1" id="KW-0175">Coiled coil</keyword>
<proteinExistence type="predicted"/>
<evidence type="ECO:0000313" key="3">
    <source>
        <dbReference type="RefSeq" id="XP_030386573.1"/>
    </source>
</evidence>
<dbReference type="OrthoDB" id="6162375at2759"/>
<dbReference type="GeneID" id="115633301"/>
<dbReference type="Proteomes" id="UP000504634">
    <property type="component" value="Unplaced"/>
</dbReference>
<protein>
    <submittedName>
        <fullName evidence="3">Probable nucleoporin Nup54</fullName>
    </submittedName>
</protein>
<organism evidence="2 3">
    <name type="scientific">Drosophila lebanonensis</name>
    <name type="common">Fruit fly</name>
    <name type="synonym">Scaptodrosophila lebanonensis</name>
    <dbReference type="NCBI Taxonomy" id="7225"/>
    <lineage>
        <taxon>Eukaryota</taxon>
        <taxon>Metazoa</taxon>
        <taxon>Ecdysozoa</taxon>
        <taxon>Arthropoda</taxon>
        <taxon>Hexapoda</taxon>
        <taxon>Insecta</taxon>
        <taxon>Pterygota</taxon>
        <taxon>Neoptera</taxon>
        <taxon>Endopterygota</taxon>
        <taxon>Diptera</taxon>
        <taxon>Brachycera</taxon>
        <taxon>Muscomorpha</taxon>
        <taxon>Ephydroidea</taxon>
        <taxon>Drosophilidae</taxon>
        <taxon>Scaptodrosophila</taxon>
    </lineage>
</organism>